<feature type="region of interest" description="Disordered" evidence="3">
    <location>
        <begin position="67"/>
        <end position="109"/>
    </location>
</feature>
<dbReference type="GO" id="GO:0005634">
    <property type="term" value="C:nucleus"/>
    <property type="evidence" value="ECO:0007669"/>
    <property type="project" value="UniProtKB-SubCell"/>
</dbReference>
<keyword evidence="6" id="KW-0496">Mitochondrion</keyword>
<feature type="compositionally biased region" description="Polar residues" evidence="3">
    <location>
        <begin position="69"/>
        <end position="86"/>
    </location>
</feature>
<dbReference type="GO" id="GO:0006355">
    <property type="term" value="P:regulation of DNA-templated transcription"/>
    <property type="evidence" value="ECO:0007669"/>
    <property type="project" value="InterPro"/>
</dbReference>
<reference evidence="5 7" key="1">
    <citation type="submission" date="2015-02" db="EMBL/GenBank/DDBJ databases">
        <authorList>
            <person name="Chooi Y.-H."/>
        </authorList>
    </citation>
    <scope>NUCLEOTIDE SEQUENCE [LARGE SCALE GENOMIC DNA]</scope>
    <source>
        <strain evidence="5">E3</strain>
    </source>
</reference>
<dbReference type="EMBL" id="CDSF01000079">
    <property type="protein sequence ID" value="CEO97337.1"/>
    <property type="molecule type" value="Genomic_DNA"/>
</dbReference>
<name>A0A0G4IQ49_PLABS</name>
<organism evidence="5 7">
    <name type="scientific">Plasmodiophora brassicae</name>
    <name type="common">Clubroot disease agent</name>
    <dbReference type="NCBI Taxonomy" id="37360"/>
    <lineage>
        <taxon>Eukaryota</taxon>
        <taxon>Sar</taxon>
        <taxon>Rhizaria</taxon>
        <taxon>Endomyxa</taxon>
        <taxon>Phytomyxea</taxon>
        <taxon>Plasmodiophorida</taxon>
        <taxon>Plasmodiophoridae</taxon>
        <taxon>Plasmodiophora</taxon>
    </lineage>
</organism>
<evidence type="ECO:0000313" key="7">
    <source>
        <dbReference type="Proteomes" id="UP000039324"/>
    </source>
</evidence>
<feature type="compositionally biased region" description="Low complexity" evidence="3">
    <location>
        <begin position="391"/>
        <end position="407"/>
    </location>
</feature>
<comment type="similarity">
    <text evidence="2">Belongs to the Mediator complex subunit 15 family.</text>
</comment>
<evidence type="ECO:0000256" key="3">
    <source>
        <dbReference type="SAM" id="MobiDB-lite"/>
    </source>
</evidence>
<reference evidence="6 8" key="2">
    <citation type="submission" date="2018-03" db="EMBL/GenBank/DDBJ databases">
        <authorList>
            <person name="Fogelqvist J."/>
        </authorList>
    </citation>
    <scope>NUCLEOTIDE SEQUENCE [LARGE SCALE GENOMIC DNA]</scope>
</reference>
<sequence length="573" mass="62361">MMPSEALRQSMRDSLFAEIAGFFATEDEGRSIASKMEENCFHKAQTQEEYLSSFQKHLLQLKNLKKEAAQNQKSTSSVEPQPQAATPSHAAPTPLHAGPAQQMQPRVMPVSSSAVAGAVQAVPINENQNRNNEILEYLTQCQKKISPAFLESIVDFRQKLFFEQLVLEIHSVRQALEKGVSATHADLVPRIKVIVEKVRAINKSQAQHSQNVAAASRHAQIQAAMGAAAHASSRPIPVAQAVASPMEQVQPVTTPAAGAKRKRSKPAASRAKQPSRSSSSASLGKAAAGADGTISRSNSLDGLQTAFDPKQVSPGIKGFFDHLAKFDKKSAQAMLRLSSQRIGTMLTYIETREGFEAAQAIRDSHINAAAKQAQKPSSPPNPLPVSDEPEATAATPAPEAPAADTTTRVPASSALLTDPLTDGITGRLVAESVADDSSVPVIADRGVPYQKELDQIRSSGLFFIIPIDRRHPSWRMIRFDLLAMSVPSLLVGIRNDYNEQEPVADRIQYRVQKGTSTMADENIRQIDALLRRCMGQRRPILFDLICTWHLALKHVFSIDTDQQQQAQQATTDS</sequence>
<dbReference type="InterPro" id="IPR036529">
    <property type="entry name" value="KIX_dom_sf"/>
</dbReference>
<protein>
    <recommendedName>
        <fullName evidence="2">Mediator of RNA polymerase II transcription subunit 15</fullName>
    </recommendedName>
    <alternativeName>
        <fullName evidence="2">Mediator complex subunit 15</fullName>
    </alternativeName>
</protein>
<feature type="region of interest" description="Disordered" evidence="3">
    <location>
        <begin position="243"/>
        <end position="296"/>
    </location>
</feature>
<evidence type="ECO:0000259" key="4">
    <source>
        <dbReference type="Pfam" id="PF09606"/>
    </source>
</evidence>
<dbReference type="Proteomes" id="UP000039324">
    <property type="component" value="Unassembled WGS sequence"/>
</dbReference>
<comment type="subcellular location">
    <subcellularLocation>
        <location evidence="2">Nucleus</location>
    </subcellularLocation>
</comment>
<accession>A0A0G4IQ49</accession>
<dbReference type="Pfam" id="PF09606">
    <property type="entry name" value="Med15_N"/>
    <property type="match status" value="1"/>
</dbReference>
<dbReference type="Proteomes" id="UP000290189">
    <property type="component" value="Unassembled WGS sequence"/>
</dbReference>
<feature type="region of interest" description="Disordered" evidence="3">
    <location>
        <begin position="367"/>
        <end position="414"/>
    </location>
</feature>
<keyword evidence="7" id="KW-1185">Reference proteome</keyword>
<evidence type="ECO:0000256" key="2">
    <source>
        <dbReference type="RuleBase" id="RU364148"/>
    </source>
</evidence>
<geneLocation type="mitochondrion" evidence="6"/>
<proteinExistence type="inferred from homology"/>
<evidence type="ECO:0000313" key="8">
    <source>
        <dbReference type="Proteomes" id="UP000290189"/>
    </source>
</evidence>
<evidence type="ECO:0000313" key="6">
    <source>
        <dbReference type="EMBL" id="SPQ97647.1"/>
    </source>
</evidence>
<evidence type="ECO:0000256" key="1">
    <source>
        <dbReference type="ARBA" id="ARBA00023242"/>
    </source>
</evidence>
<keyword evidence="2" id="KW-0805">Transcription regulation</keyword>
<dbReference type="AlphaFoldDB" id="A0A0G4IQ49"/>
<evidence type="ECO:0000313" key="5">
    <source>
        <dbReference type="EMBL" id="CEO97337.1"/>
    </source>
</evidence>
<feature type="domain" description="Mediator of RNA polymerase II transcription subunit 15 N-terminal" evidence="4">
    <location>
        <begin position="4"/>
        <end position="71"/>
    </location>
</feature>
<keyword evidence="1 2" id="KW-0539">Nucleus</keyword>
<dbReference type="InterPro" id="IPR019087">
    <property type="entry name" value="Med15_N"/>
</dbReference>
<dbReference type="GO" id="GO:0003712">
    <property type="term" value="F:transcription coregulator activity"/>
    <property type="evidence" value="ECO:0007669"/>
    <property type="project" value="InterPro"/>
</dbReference>
<dbReference type="Gene3D" id="1.10.246.20">
    <property type="entry name" value="Coactivator CBP, KIX domain"/>
    <property type="match status" value="1"/>
</dbReference>
<dbReference type="EMBL" id="OVEO01000008">
    <property type="protein sequence ID" value="SPQ97647.1"/>
    <property type="molecule type" value="Genomic_DNA"/>
</dbReference>
<comment type="subunit">
    <text evidence="2">Component of the Mediator complex.</text>
</comment>
<keyword evidence="2" id="KW-0010">Activator</keyword>
<comment type="function">
    <text evidence="2">Component of the Mediator complex, a coactivator involved in the regulated transcription of nearly all RNA polymerase II-dependent genes. Mediator functions as a bridge to convey information from gene-specific regulatory proteins to the basal RNA polymerase II transcription machinery. Mediator is recruited to promoters by direct interactions with regulatory proteins and serves as a scaffold for the assembly of a functional preinitiation complex with RNA polymerase II and the general transcription factors.</text>
</comment>
<keyword evidence="2" id="KW-0804">Transcription</keyword>
<gene>
    <name evidence="2" type="primary">MED15</name>
    <name evidence="5" type="ORF">PBRA_000682</name>
    <name evidence="6" type="ORF">PLBR_LOCUS4862</name>
</gene>
<feature type="compositionally biased region" description="Low complexity" evidence="3">
    <location>
        <begin position="266"/>
        <end position="290"/>
    </location>
</feature>